<dbReference type="EMBL" id="BMEA01000003">
    <property type="protein sequence ID" value="GGB87910.1"/>
    <property type="molecule type" value="Genomic_DNA"/>
</dbReference>
<protein>
    <recommendedName>
        <fullName evidence="2">Methyltransferase domain-containing protein</fullName>
    </recommendedName>
</protein>
<dbReference type="GO" id="GO:0016811">
    <property type="term" value="F:hydrolase activity, acting on carbon-nitrogen (but not peptide) bonds, in linear amides"/>
    <property type="evidence" value="ECO:0007669"/>
    <property type="project" value="TreeGrafter"/>
</dbReference>
<accession>A0A8H9FX26</accession>
<dbReference type="Gene3D" id="3.40.50.10320">
    <property type="entry name" value="LmbE-like"/>
    <property type="match status" value="1"/>
</dbReference>
<evidence type="ECO:0000256" key="1">
    <source>
        <dbReference type="ARBA" id="ARBA00022833"/>
    </source>
</evidence>
<reference evidence="3" key="1">
    <citation type="journal article" date="2014" name="Int. J. Syst. Evol. Microbiol.">
        <title>Complete genome sequence of Corynebacterium casei LMG S-19264T (=DSM 44701T), isolated from a smear-ripened cheese.</title>
        <authorList>
            <consortium name="US DOE Joint Genome Institute (JGI-PGF)"/>
            <person name="Walter F."/>
            <person name="Albersmeier A."/>
            <person name="Kalinowski J."/>
            <person name="Ruckert C."/>
        </authorList>
    </citation>
    <scope>NUCLEOTIDE SEQUENCE</scope>
    <source>
        <strain evidence="3">CGMCC 1.10749</strain>
    </source>
</reference>
<name>A0A8H9FX26_9MICO</name>
<sequence length="484" mass="51998">MSAADTPARLDHPDGEERWLRDDRWATVAHADARDVLTAYERLLVVAAHPDDECLGAGPLVADAADLGLDVVLLVLTDGEGSHPRSPTVGRSAMATRRRTEAQRSLAVLAPGARLLHAALPDGGLAPRHDDVVRAVRDLLDDRTLVLAPWTADGHPDHDAAGRAAADAVAVAVAEAPPGGPGPGLAHYLVWFWHWSEPDDLPWEAVLVVDGSLAGVQRASRAVEAHHTQVAALSPRPGDERLLTDEVLAPSRRGFTTLLLAGGTPRPSGRTRADEREAAFDAMFDGGDDPWSSDSWYERRKRDLTLAVLRRERYDRVVDVGCSTGALTRGLAARSDRVVGIDASSRALDVARRDTPEGVRWVHGRAPEVLERIGDENDAVDLVVLSEVLYFLTPFEVWLTLAATLLRLAPGGEVVLVDWRHPTEDIPLDGPAVHAQVRAALARWACVEHAERDVLIASYVVGEPGGSDVDDLRPAAAGSGAVTR</sequence>
<dbReference type="Pfam" id="PF13649">
    <property type="entry name" value="Methyltransf_25"/>
    <property type="match status" value="1"/>
</dbReference>
<dbReference type="Pfam" id="PF02585">
    <property type="entry name" value="PIG-L"/>
    <property type="match status" value="1"/>
</dbReference>
<evidence type="ECO:0000259" key="2">
    <source>
        <dbReference type="Pfam" id="PF13649"/>
    </source>
</evidence>
<dbReference type="CDD" id="cd02440">
    <property type="entry name" value="AdoMet_MTases"/>
    <property type="match status" value="1"/>
</dbReference>
<gene>
    <name evidence="3" type="ORF">GCM10011314_29650</name>
</gene>
<reference evidence="3" key="2">
    <citation type="submission" date="2020-09" db="EMBL/GenBank/DDBJ databases">
        <authorList>
            <person name="Sun Q."/>
            <person name="Zhou Y."/>
        </authorList>
    </citation>
    <scope>NUCLEOTIDE SEQUENCE</scope>
    <source>
        <strain evidence="3">CGMCC 1.10749</strain>
    </source>
</reference>
<dbReference type="InterPro" id="IPR003737">
    <property type="entry name" value="GlcNAc_PI_deacetylase-related"/>
</dbReference>
<dbReference type="Gene3D" id="3.40.50.150">
    <property type="entry name" value="Vaccinia Virus protein VP39"/>
    <property type="match status" value="1"/>
</dbReference>
<dbReference type="SUPFAM" id="SSF102588">
    <property type="entry name" value="LmbE-like"/>
    <property type="match status" value="1"/>
</dbReference>
<dbReference type="AlphaFoldDB" id="A0A8H9FX26"/>
<dbReference type="PANTHER" id="PTHR12993">
    <property type="entry name" value="N-ACETYLGLUCOSAMINYL-PHOSPHATIDYLINOSITOL DE-N-ACETYLASE-RELATED"/>
    <property type="match status" value="1"/>
</dbReference>
<organism evidence="3 4">
    <name type="scientific">Knoellia flava</name>
    <dbReference type="NCBI Taxonomy" id="913969"/>
    <lineage>
        <taxon>Bacteria</taxon>
        <taxon>Bacillati</taxon>
        <taxon>Actinomycetota</taxon>
        <taxon>Actinomycetes</taxon>
        <taxon>Micrococcales</taxon>
        <taxon>Intrasporangiaceae</taxon>
        <taxon>Knoellia</taxon>
    </lineage>
</organism>
<evidence type="ECO:0000313" key="4">
    <source>
        <dbReference type="Proteomes" id="UP000628079"/>
    </source>
</evidence>
<feature type="domain" description="Methyltransferase" evidence="2">
    <location>
        <begin position="317"/>
        <end position="412"/>
    </location>
</feature>
<proteinExistence type="predicted"/>
<keyword evidence="1" id="KW-0862">Zinc</keyword>
<dbReference type="InterPro" id="IPR041698">
    <property type="entry name" value="Methyltransf_25"/>
</dbReference>
<dbReference type="InterPro" id="IPR029063">
    <property type="entry name" value="SAM-dependent_MTases_sf"/>
</dbReference>
<dbReference type="PANTHER" id="PTHR12993:SF29">
    <property type="entry name" value="BLR3841 PROTEIN"/>
    <property type="match status" value="1"/>
</dbReference>
<comment type="caution">
    <text evidence="3">The sequence shown here is derived from an EMBL/GenBank/DDBJ whole genome shotgun (WGS) entry which is preliminary data.</text>
</comment>
<dbReference type="InterPro" id="IPR024078">
    <property type="entry name" value="LmbE-like_dom_sf"/>
</dbReference>
<dbReference type="Proteomes" id="UP000628079">
    <property type="component" value="Unassembled WGS sequence"/>
</dbReference>
<dbReference type="RefSeq" id="WP_084100219.1">
    <property type="nucleotide sequence ID" value="NZ_BMEA01000003.1"/>
</dbReference>
<dbReference type="GO" id="GO:0016137">
    <property type="term" value="P:glycoside metabolic process"/>
    <property type="evidence" value="ECO:0007669"/>
    <property type="project" value="UniProtKB-ARBA"/>
</dbReference>
<evidence type="ECO:0000313" key="3">
    <source>
        <dbReference type="EMBL" id="GGB87910.1"/>
    </source>
</evidence>
<dbReference type="SUPFAM" id="SSF53335">
    <property type="entry name" value="S-adenosyl-L-methionine-dependent methyltransferases"/>
    <property type="match status" value="1"/>
</dbReference>